<protein>
    <submittedName>
        <fullName evidence="4">Peptidoglycan/LPS O-acetylase OafA/YrhL, contains acyltransferase and SGNH-hydrolase domains</fullName>
    </submittedName>
</protein>
<dbReference type="Pfam" id="PF01757">
    <property type="entry name" value="Acyl_transf_3"/>
    <property type="match status" value="1"/>
</dbReference>
<dbReference type="SUPFAM" id="SSF52266">
    <property type="entry name" value="SGNH hydrolase"/>
    <property type="match status" value="1"/>
</dbReference>
<feature type="domain" description="Acyltransferase 3" evidence="2">
    <location>
        <begin position="1"/>
        <end position="292"/>
    </location>
</feature>
<dbReference type="GO" id="GO:0016787">
    <property type="term" value="F:hydrolase activity"/>
    <property type="evidence" value="ECO:0007669"/>
    <property type="project" value="UniProtKB-KW"/>
</dbReference>
<evidence type="ECO:0000259" key="2">
    <source>
        <dbReference type="Pfam" id="PF01757"/>
    </source>
</evidence>
<evidence type="ECO:0000256" key="1">
    <source>
        <dbReference type="SAM" id="Phobius"/>
    </source>
</evidence>
<dbReference type="InterPro" id="IPR002656">
    <property type="entry name" value="Acyl_transf_3_dom"/>
</dbReference>
<keyword evidence="1" id="KW-0812">Transmembrane</keyword>
<accession>A0A1I7J4E9</accession>
<dbReference type="AlphaFoldDB" id="A0A1I7J4E9"/>
<dbReference type="PANTHER" id="PTHR23028">
    <property type="entry name" value="ACETYLTRANSFERASE"/>
    <property type="match status" value="1"/>
</dbReference>
<feature type="transmembrane region" description="Helical" evidence="1">
    <location>
        <begin position="184"/>
        <end position="203"/>
    </location>
</feature>
<feature type="domain" description="SGNH" evidence="3">
    <location>
        <begin position="369"/>
        <end position="585"/>
    </location>
</feature>
<dbReference type="EMBL" id="FPBP01000009">
    <property type="protein sequence ID" value="SFU80040.1"/>
    <property type="molecule type" value="Genomic_DNA"/>
</dbReference>
<dbReference type="GO" id="GO:0016747">
    <property type="term" value="F:acyltransferase activity, transferring groups other than amino-acyl groups"/>
    <property type="evidence" value="ECO:0007669"/>
    <property type="project" value="InterPro"/>
</dbReference>
<dbReference type="InterPro" id="IPR043968">
    <property type="entry name" value="SGNH"/>
</dbReference>
<feature type="transmembrane region" description="Helical" evidence="1">
    <location>
        <begin position="209"/>
        <end position="228"/>
    </location>
</feature>
<feature type="transmembrane region" description="Helical" evidence="1">
    <location>
        <begin position="39"/>
        <end position="58"/>
    </location>
</feature>
<evidence type="ECO:0000313" key="5">
    <source>
        <dbReference type="Proteomes" id="UP000198693"/>
    </source>
</evidence>
<feature type="transmembrane region" description="Helical" evidence="1">
    <location>
        <begin position="313"/>
        <end position="332"/>
    </location>
</feature>
<feature type="transmembrane region" description="Helical" evidence="1">
    <location>
        <begin position="155"/>
        <end position="175"/>
    </location>
</feature>
<keyword evidence="4" id="KW-0012">Acyltransferase</keyword>
<organism evidence="4 5">
    <name type="scientific">Halomonas korlensis</name>
    <dbReference type="NCBI Taxonomy" id="463301"/>
    <lineage>
        <taxon>Bacteria</taxon>
        <taxon>Pseudomonadati</taxon>
        <taxon>Pseudomonadota</taxon>
        <taxon>Gammaproteobacteria</taxon>
        <taxon>Oceanospirillales</taxon>
        <taxon>Halomonadaceae</taxon>
        <taxon>Halomonas</taxon>
    </lineage>
</organism>
<evidence type="ECO:0000313" key="4">
    <source>
        <dbReference type="EMBL" id="SFU80040.1"/>
    </source>
</evidence>
<keyword evidence="5" id="KW-1185">Reference proteome</keyword>
<keyword evidence="1" id="KW-0472">Membrane</keyword>
<dbReference type="GO" id="GO:0009103">
    <property type="term" value="P:lipopolysaccharide biosynthetic process"/>
    <property type="evidence" value="ECO:0007669"/>
    <property type="project" value="TreeGrafter"/>
</dbReference>
<gene>
    <name evidence="4" type="ORF">SAMN04487955_10953</name>
</gene>
<dbReference type="GO" id="GO:0016020">
    <property type="term" value="C:membrane"/>
    <property type="evidence" value="ECO:0007669"/>
    <property type="project" value="TreeGrafter"/>
</dbReference>
<dbReference type="Proteomes" id="UP000198693">
    <property type="component" value="Unassembled WGS sequence"/>
</dbReference>
<reference evidence="5" key="1">
    <citation type="submission" date="2016-10" db="EMBL/GenBank/DDBJ databases">
        <authorList>
            <person name="Varghese N."/>
            <person name="Submissions S."/>
        </authorList>
    </citation>
    <scope>NUCLEOTIDE SEQUENCE [LARGE SCALE GENOMIC DNA]</scope>
    <source>
        <strain evidence="5">CGMCC 1.6981</strain>
    </source>
</reference>
<name>A0A1I7J4E9_9GAMM</name>
<keyword evidence="1" id="KW-1133">Transmembrane helix</keyword>
<evidence type="ECO:0000259" key="3">
    <source>
        <dbReference type="Pfam" id="PF19040"/>
    </source>
</evidence>
<proteinExistence type="predicted"/>
<keyword evidence="4" id="KW-0378">Hydrolase</keyword>
<dbReference type="PANTHER" id="PTHR23028:SF53">
    <property type="entry name" value="ACYL_TRANSF_3 DOMAIN-CONTAINING PROTEIN"/>
    <property type="match status" value="1"/>
</dbReference>
<dbReference type="Pfam" id="PF19040">
    <property type="entry name" value="SGNH"/>
    <property type="match status" value="1"/>
</dbReference>
<sequence length="595" mass="66923">MDVFFVISGYLITKLIKEEIERTGRFSFPNFYVRRIRRLLPALLFTLVATLLLGIFLFSPQHLERLGKSTIAALFSVSNFFFWSESGYFDTASNLKPLLHTWSLSVEEQFYIVWPLLMLLAIRCLGKYAPWAIAALGGISLLGSVMMLSHDASGAYFLTPIRAYEFAIGAVLVWVGQYRLRSNLLMELLLITGLSMVLVPVFVFDENTAFPGVAALAPCLGTAMAIYAGQARFTGILLRNPVSVKIGLISYSLYLAHWPIYVFYKYYIFRDLVLVEKLGVVVTSLVVGWGMYKFIETPFRKAGGYHAPKRKVFASYAVAAATLAAPSAMISANNGLEWRVPGEIRETVANLNHKRNETWKFINGDNAIAVSPFSEDQKTKVLIVGDSHSKDIFNAFYLSGYLSESHEFRSSAIGPGCLYDVVGRAAPGWLSQDKRRGCNEEASKFLNDQHLSDADYIVLSSRWYKHTVQDAAPFIDFLRDNYDAKVILMGRAAEFQSVPDLVINFGRLAGVERLMYESRDSEIDTINKQLSLIASSKGVPYIDKLQIACLHNKNKCFAVDKSNNLLYYDYGHYTIEGARYFGRRMMELGLFSEVL</sequence>
<keyword evidence="4" id="KW-0808">Transferase</keyword>
<feature type="transmembrane region" description="Helical" evidence="1">
    <location>
        <begin position="131"/>
        <end position="149"/>
    </location>
</feature>
<dbReference type="InterPro" id="IPR050879">
    <property type="entry name" value="Acyltransferase_3"/>
</dbReference>
<feature type="transmembrane region" description="Helical" evidence="1">
    <location>
        <begin position="274"/>
        <end position="292"/>
    </location>
</feature>